<dbReference type="GO" id="GO:0005886">
    <property type="term" value="C:plasma membrane"/>
    <property type="evidence" value="ECO:0007669"/>
    <property type="project" value="UniProtKB-SubCell"/>
</dbReference>
<name>A0A1J5S9N7_9ZZZZ</name>
<dbReference type="GO" id="GO:0008610">
    <property type="term" value="P:lipid biosynthetic process"/>
    <property type="evidence" value="ECO:0007669"/>
    <property type="project" value="UniProtKB-ARBA"/>
</dbReference>
<keyword evidence="3" id="KW-0997">Cell inner membrane</keyword>
<dbReference type="GO" id="GO:0016746">
    <property type="term" value="F:acyltransferase activity"/>
    <property type="evidence" value="ECO:0007669"/>
    <property type="project" value="UniProtKB-KW"/>
</dbReference>
<dbReference type="AlphaFoldDB" id="A0A1J5S9N7"/>
<evidence type="ECO:0000256" key="6">
    <source>
        <dbReference type="ARBA" id="ARBA00023315"/>
    </source>
</evidence>
<dbReference type="GO" id="GO:1901137">
    <property type="term" value="P:carbohydrate derivative biosynthetic process"/>
    <property type="evidence" value="ECO:0007669"/>
    <property type="project" value="UniProtKB-ARBA"/>
</dbReference>
<gene>
    <name evidence="7" type="ORF">GALL_128710</name>
</gene>
<protein>
    <submittedName>
        <fullName evidence="7">Lipid A biosynthesis lauroyl acyltransferase</fullName>
    </submittedName>
</protein>
<organism evidence="7">
    <name type="scientific">mine drainage metagenome</name>
    <dbReference type="NCBI Taxonomy" id="410659"/>
    <lineage>
        <taxon>unclassified sequences</taxon>
        <taxon>metagenomes</taxon>
        <taxon>ecological metagenomes</taxon>
    </lineage>
</organism>
<dbReference type="CDD" id="cd07984">
    <property type="entry name" value="LPLAT_LABLAT-like"/>
    <property type="match status" value="1"/>
</dbReference>
<dbReference type="EMBL" id="MLJW01000053">
    <property type="protein sequence ID" value="OIR05055.1"/>
    <property type="molecule type" value="Genomic_DNA"/>
</dbReference>
<evidence type="ECO:0000256" key="4">
    <source>
        <dbReference type="ARBA" id="ARBA00022679"/>
    </source>
</evidence>
<comment type="subcellular location">
    <subcellularLocation>
        <location evidence="1">Cell inner membrane</location>
    </subcellularLocation>
</comment>
<comment type="caution">
    <text evidence="7">The sequence shown here is derived from an EMBL/GenBank/DDBJ whole genome shotgun (WGS) entry which is preliminary data.</text>
</comment>
<dbReference type="InterPro" id="IPR004960">
    <property type="entry name" value="LipA_acyltrans"/>
</dbReference>
<keyword evidence="5" id="KW-0472">Membrane</keyword>
<reference evidence="7" key="1">
    <citation type="submission" date="2016-10" db="EMBL/GenBank/DDBJ databases">
        <title>Sequence of Gallionella enrichment culture.</title>
        <authorList>
            <person name="Poehlein A."/>
            <person name="Muehling M."/>
            <person name="Daniel R."/>
        </authorList>
    </citation>
    <scope>NUCLEOTIDE SEQUENCE</scope>
</reference>
<evidence type="ECO:0000313" key="7">
    <source>
        <dbReference type="EMBL" id="OIR05055.1"/>
    </source>
</evidence>
<evidence type="ECO:0000256" key="2">
    <source>
        <dbReference type="ARBA" id="ARBA00022475"/>
    </source>
</evidence>
<evidence type="ECO:0000256" key="3">
    <source>
        <dbReference type="ARBA" id="ARBA00022519"/>
    </source>
</evidence>
<dbReference type="PANTHER" id="PTHR30606:SF10">
    <property type="entry name" value="PHOSPHATIDYLINOSITOL MANNOSIDE ACYLTRANSFERASE"/>
    <property type="match status" value="1"/>
</dbReference>
<dbReference type="PANTHER" id="PTHR30606">
    <property type="entry name" value="LIPID A BIOSYNTHESIS LAUROYL ACYLTRANSFERASE"/>
    <property type="match status" value="1"/>
</dbReference>
<keyword evidence="6 7" id="KW-0012">Acyltransferase</keyword>
<evidence type="ECO:0000256" key="1">
    <source>
        <dbReference type="ARBA" id="ARBA00004533"/>
    </source>
</evidence>
<keyword evidence="4 7" id="KW-0808">Transferase</keyword>
<proteinExistence type="predicted"/>
<sequence length="293" mass="34947">MYYLVYSIFYLLSLIPWWIMYRISDGIYFLIYYVFGYRKEVVLNNLLIAFPDKTEKERIRIAKDFYHQFVDTFLEIIKLISISEKELNKRFVCNYEVMNDLFDSGKNVQLHAGHFFNWEFWNLAYSANSLYPLIGVYIPLSNKVMDKIIYKMRSRFGTILIAADKFRTQFHNHQNKRYALALGADQNPGNPKASYWLTFFGKMTPFITGPERGSFSANPAIIFSNFYPVKRGYYKSELTLITTEPNTLQKGELTKLYRDFLEEQIKLRPSNYLWSHRRWKFEFDESKYGNLVV</sequence>
<keyword evidence="2" id="KW-1003">Cell membrane</keyword>
<dbReference type="Pfam" id="PF03279">
    <property type="entry name" value="Lip_A_acyltrans"/>
    <property type="match status" value="1"/>
</dbReference>
<evidence type="ECO:0000256" key="5">
    <source>
        <dbReference type="ARBA" id="ARBA00023136"/>
    </source>
</evidence>
<accession>A0A1J5S9N7</accession>